<keyword evidence="2" id="KW-1185">Reference proteome</keyword>
<dbReference type="Proteomes" id="UP000006038">
    <property type="component" value="Chromosome 7"/>
</dbReference>
<accession>J3MJL3</accession>
<dbReference type="EnsemblPlants" id="OB07G15950.1">
    <property type="protein sequence ID" value="OB07G15950.1"/>
    <property type="gene ID" value="OB07G15950"/>
</dbReference>
<reference evidence="1" key="1">
    <citation type="journal article" date="2013" name="Nat. Commun.">
        <title>Whole-genome sequencing of Oryza brachyantha reveals mechanisms underlying Oryza genome evolution.</title>
        <authorList>
            <person name="Chen J."/>
            <person name="Huang Q."/>
            <person name="Gao D."/>
            <person name="Wang J."/>
            <person name="Lang Y."/>
            <person name="Liu T."/>
            <person name="Li B."/>
            <person name="Bai Z."/>
            <person name="Luis Goicoechea J."/>
            <person name="Liang C."/>
            <person name="Chen C."/>
            <person name="Zhang W."/>
            <person name="Sun S."/>
            <person name="Liao Y."/>
            <person name="Zhang X."/>
            <person name="Yang L."/>
            <person name="Song C."/>
            <person name="Wang M."/>
            <person name="Shi J."/>
            <person name="Liu G."/>
            <person name="Liu J."/>
            <person name="Zhou H."/>
            <person name="Zhou W."/>
            <person name="Yu Q."/>
            <person name="An N."/>
            <person name="Chen Y."/>
            <person name="Cai Q."/>
            <person name="Wang B."/>
            <person name="Liu B."/>
            <person name="Min J."/>
            <person name="Huang Y."/>
            <person name="Wu H."/>
            <person name="Li Z."/>
            <person name="Zhang Y."/>
            <person name="Yin Y."/>
            <person name="Song W."/>
            <person name="Jiang J."/>
            <person name="Jackson S.A."/>
            <person name="Wing R.A."/>
            <person name="Wang J."/>
            <person name="Chen M."/>
        </authorList>
    </citation>
    <scope>NUCLEOTIDE SEQUENCE [LARGE SCALE GENOMIC DNA]</scope>
    <source>
        <strain evidence="1">cv. IRGC 101232</strain>
    </source>
</reference>
<organism evidence="1">
    <name type="scientific">Oryza brachyantha</name>
    <name type="common">malo sina</name>
    <dbReference type="NCBI Taxonomy" id="4533"/>
    <lineage>
        <taxon>Eukaryota</taxon>
        <taxon>Viridiplantae</taxon>
        <taxon>Streptophyta</taxon>
        <taxon>Embryophyta</taxon>
        <taxon>Tracheophyta</taxon>
        <taxon>Spermatophyta</taxon>
        <taxon>Magnoliopsida</taxon>
        <taxon>Liliopsida</taxon>
        <taxon>Poales</taxon>
        <taxon>Poaceae</taxon>
        <taxon>BOP clade</taxon>
        <taxon>Oryzoideae</taxon>
        <taxon>Oryzeae</taxon>
        <taxon>Oryzinae</taxon>
        <taxon>Oryza</taxon>
    </lineage>
</organism>
<sequence>MPETNPGYNTQCSVKFDILTQCAVKFVTFSGSNLSLYREFTSQSCKEAQHPSFAHPFAVSGEELVTSAAPLSQQDGFSFVQRRPVPLMGFPSPALQHPCDARLAAGFLDPPPPQHLATMAAMVGCSSLCSPLDGMSITTECSGDLLGFGQQWHPLVCSRPAPAAVELGAPASAAS</sequence>
<protein>
    <submittedName>
        <fullName evidence="1">Uncharacterized protein</fullName>
    </submittedName>
</protein>
<dbReference type="AlphaFoldDB" id="J3MJL3"/>
<dbReference type="Gramene" id="OB07G15950.1">
    <property type="protein sequence ID" value="OB07G15950.1"/>
    <property type="gene ID" value="OB07G15950"/>
</dbReference>
<evidence type="ECO:0000313" key="1">
    <source>
        <dbReference type="EnsemblPlants" id="OB07G15950.1"/>
    </source>
</evidence>
<dbReference type="HOGENOM" id="CLU_1534874_0_0_1"/>
<name>J3MJL3_ORYBR</name>
<reference evidence="1" key="2">
    <citation type="submission" date="2013-04" db="UniProtKB">
        <authorList>
            <consortium name="EnsemblPlants"/>
        </authorList>
    </citation>
    <scope>IDENTIFICATION</scope>
</reference>
<evidence type="ECO:0000313" key="2">
    <source>
        <dbReference type="Proteomes" id="UP000006038"/>
    </source>
</evidence>
<proteinExistence type="predicted"/>